<reference evidence="1 2" key="1">
    <citation type="submission" date="2024-02" db="EMBL/GenBank/DDBJ databases">
        <title>de novo genome assembly of Solanum bulbocastanum strain 11H21.</title>
        <authorList>
            <person name="Hosaka A.J."/>
        </authorList>
    </citation>
    <scope>NUCLEOTIDE SEQUENCE [LARGE SCALE GENOMIC DNA]</scope>
    <source>
        <tissue evidence="1">Young leaves</tissue>
    </source>
</reference>
<keyword evidence="2" id="KW-1185">Reference proteome</keyword>
<name>A0AAN8TGW8_SOLBU</name>
<accession>A0AAN8TGW8</accession>
<dbReference type="EMBL" id="JBANQN010000007">
    <property type="protein sequence ID" value="KAK6784418.1"/>
    <property type="molecule type" value="Genomic_DNA"/>
</dbReference>
<comment type="caution">
    <text evidence="1">The sequence shown here is derived from an EMBL/GenBank/DDBJ whole genome shotgun (WGS) entry which is preliminary data.</text>
</comment>
<dbReference type="AlphaFoldDB" id="A0AAN8TGW8"/>
<sequence length="30" mass="3503">MSLQITIAWLEGSERCTRHHGMKEAVEELF</sequence>
<evidence type="ECO:0000313" key="1">
    <source>
        <dbReference type="EMBL" id="KAK6784418.1"/>
    </source>
</evidence>
<gene>
    <name evidence="1" type="ORF">RDI58_017873</name>
</gene>
<protein>
    <submittedName>
        <fullName evidence="1">Uncharacterized protein</fullName>
    </submittedName>
</protein>
<dbReference type="Proteomes" id="UP001371456">
    <property type="component" value="Unassembled WGS sequence"/>
</dbReference>
<organism evidence="1 2">
    <name type="scientific">Solanum bulbocastanum</name>
    <name type="common">Wild potato</name>
    <dbReference type="NCBI Taxonomy" id="147425"/>
    <lineage>
        <taxon>Eukaryota</taxon>
        <taxon>Viridiplantae</taxon>
        <taxon>Streptophyta</taxon>
        <taxon>Embryophyta</taxon>
        <taxon>Tracheophyta</taxon>
        <taxon>Spermatophyta</taxon>
        <taxon>Magnoliopsida</taxon>
        <taxon>eudicotyledons</taxon>
        <taxon>Gunneridae</taxon>
        <taxon>Pentapetalae</taxon>
        <taxon>asterids</taxon>
        <taxon>lamiids</taxon>
        <taxon>Solanales</taxon>
        <taxon>Solanaceae</taxon>
        <taxon>Solanoideae</taxon>
        <taxon>Solaneae</taxon>
        <taxon>Solanum</taxon>
    </lineage>
</organism>
<evidence type="ECO:0000313" key="2">
    <source>
        <dbReference type="Proteomes" id="UP001371456"/>
    </source>
</evidence>
<proteinExistence type="predicted"/>